<dbReference type="Gene3D" id="3.30.40.10">
    <property type="entry name" value="Zinc/RING finger domain, C3HC4 (zinc finger)"/>
    <property type="match status" value="1"/>
</dbReference>
<dbReference type="EMBL" id="CAJVQA010022529">
    <property type="protein sequence ID" value="CAG8774258.1"/>
    <property type="molecule type" value="Genomic_DNA"/>
</dbReference>
<name>A0A9N9NXZ8_9GLOM</name>
<dbReference type="InterPro" id="IPR017907">
    <property type="entry name" value="Znf_RING_CS"/>
</dbReference>
<dbReference type="AlphaFoldDB" id="A0A9N9NXZ8"/>
<dbReference type="InterPro" id="IPR013083">
    <property type="entry name" value="Znf_RING/FYVE/PHD"/>
</dbReference>
<dbReference type="PROSITE" id="PS50089">
    <property type="entry name" value="ZF_RING_2"/>
    <property type="match status" value="1"/>
</dbReference>
<protein>
    <submittedName>
        <fullName evidence="7">10726_t:CDS:1</fullName>
    </submittedName>
</protein>
<organism evidence="7 8">
    <name type="scientific">Cetraspora pellucida</name>
    <dbReference type="NCBI Taxonomy" id="1433469"/>
    <lineage>
        <taxon>Eukaryota</taxon>
        <taxon>Fungi</taxon>
        <taxon>Fungi incertae sedis</taxon>
        <taxon>Mucoromycota</taxon>
        <taxon>Glomeromycotina</taxon>
        <taxon>Glomeromycetes</taxon>
        <taxon>Diversisporales</taxon>
        <taxon>Gigasporaceae</taxon>
        <taxon>Cetraspora</taxon>
    </lineage>
</organism>
<reference evidence="7" key="1">
    <citation type="submission" date="2021-06" db="EMBL/GenBank/DDBJ databases">
        <authorList>
            <person name="Kallberg Y."/>
            <person name="Tangrot J."/>
            <person name="Rosling A."/>
        </authorList>
    </citation>
    <scope>NUCLEOTIDE SEQUENCE</scope>
    <source>
        <strain evidence="7">FL966</strain>
    </source>
</reference>
<evidence type="ECO:0000259" key="6">
    <source>
        <dbReference type="PROSITE" id="PS50089"/>
    </source>
</evidence>
<evidence type="ECO:0000256" key="2">
    <source>
        <dbReference type="ARBA" id="ARBA00022771"/>
    </source>
</evidence>
<keyword evidence="5" id="KW-0175">Coiled coil</keyword>
<dbReference type="OrthoDB" id="9049620at2759"/>
<gene>
    <name evidence="7" type="ORF">CPELLU_LOCUS16031</name>
</gene>
<dbReference type="Pfam" id="PF00097">
    <property type="entry name" value="zf-C3HC4"/>
    <property type="match status" value="1"/>
</dbReference>
<evidence type="ECO:0000313" key="7">
    <source>
        <dbReference type="EMBL" id="CAG8774258.1"/>
    </source>
</evidence>
<accession>A0A9N9NXZ8</accession>
<keyword evidence="2 4" id="KW-0863">Zinc-finger</keyword>
<feature type="domain" description="RING-type" evidence="6">
    <location>
        <begin position="51"/>
        <end position="93"/>
    </location>
</feature>
<keyword evidence="1" id="KW-0479">Metal-binding</keyword>
<keyword evidence="3" id="KW-0862">Zinc</keyword>
<evidence type="ECO:0000256" key="5">
    <source>
        <dbReference type="SAM" id="Coils"/>
    </source>
</evidence>
<proteinExistence type="predicted"/>
<feature type="coiled-coil region" evidence="5">
    <location>
        <begin position="123"/>
        <end position="206"/>
    </location>
</feature>
<dbReference type="InterPro" id="IPR001841">
    <property type="entry name" value="Znf_RING"/>
</dbReference>
<evidence type="ECO:0000256" key="3">
    <source>
        <dbReference type="ARBA" id="ARBA00022833"/>
    </source>
</evidence>
<dbReference type="SUPFAM" id="SSF57850">
    <property type="entry name" value="RING/U-box"/>
    <property type="match status" value="1"/>
</dbReference>
<evidence type="ECO:0000256" key="4">
    <source>
        <dbReference type="PROSITE-ProRule" id="PRU00175"/>
    </source>
</evidence>
<evidence type="ECO:0000256" key="1">
    <source>
        <dbReference type="ARBA" id="ARBA00022723"/>
    </source>
</evidence>
<keyword evidence="8" id="KW-1185">Reference proteome</keyword>
<evidence type="ECO:0000313" key="8">
    <source>
        <dbReference type="Proteomes" id="UP000789759"/>
    </source>
</evidence>
<dbReference type="SMART" id="SM00184">
    <property type="entry name" value="RING"/>
    <property type="match status" value="1"/>
</dbReference>
<dbReference type="GO" id="GO:0008270">
    <property type="term" value="F:zinc ion binding"/>
    <property type="evidence" value="ECO:0007669"/>
    <property type="project" value="UniProtKB-KW"/>
</dbReference>
<dbReference type="Proteomes" id="UP000789759">
    <property type="component" value="Unassembled WGS sequence"/>
</dbReference>
<comment type="caution">
    <text evidence="7">The sequence shown here is derived from an EMBL/GenBank/DDBJ whole genome shotgun (WGS) entry which is preliminary data.</text>
</comment>
<dbReference type="InterPro" id="IPR018957">
    <property type="entry name" value="Znf_C3HC4_RING-type"/>
</dbReference>
<dbReference type="PROSITE" id="PS00518">
    <property type="entry name" value="ZF_RING_1"/>
    <property type="match status" value="1"/>
</dbReference>
<sequence length="210" mass="25214">MSSTIISNNPNNSDCIIISSSNSTSSRKRKHEEISKSSQNIIEIPVSNENCAICLEKRRRTFTIECQHSFCLKCIEVFLYNENNYIITCPLCRYEFDQGEKELYLKIINLKYKIREERKQKILDKIKREFNEEIVMVEREEEDKIINIKRNAKKNRTAIHKKYLKRKKEEEKKEEKLLNELRNSNKNEKQKLFEEKEKAIKLLEEKFNNT</sequence>